<evidence type="ECO:0000313" key="2">
    <source>
        <dbReference type="EMBL" id="QJB04046.1"/>
    </source>
</evidence>
<keyword evidence="1" id="KW-0812">Transmembrane</keyword>
<protein>
    <submittedName>
        <fullName evidence="2">Uncharacterized protein</fullName>
    </submittedName>
</protein>
<keyword evidence="1" id="KW-1133">Transmembrane helix</keyword>
<proteinExistence type="predicted"/>
<keyword evidence="1" id="KW-0472">Membrane</keyword>
<dbReference type="EMBL" id="MT143870">
    <property type="protein sequence ID" value="QJB04046.1"/>
    <property type="molecule type" value="Genomic_DNA"/>
</dbReference>
<name>A0A6M3MFF6_9ZZZZ</name>
<reference evidence="2" key="1">
    <citation type="submission" date="2020-03" db="EMBL/GenBank/DDBJ databases">
        <title>The deep terrestrial virosphere.</title>
        <authorList>
            <person name="Holmfeldt K."/>
            <person name="Nilsson E."/>
            <person name="Simone D."/>
            <person name="Lopez-Fernandez M."/>
            <person name="Wu X."/>
            <person name="de Brujin I."/>
            <person name="Lundin D."/>
            <person name="Andersson A."/>
            <person name="Bertilsson S."/>
            <person name="Dopson M."/>
        </authorList>
    </citation>
    <scope>NUCLEOTIDE SEQUENCE</scope>
    <source>
        <strain evidence="2">MM171B00501</strain>
    </source>
</reference>
<feature type="transmembrane region" description="Helical" evidence="1">
    <location>
        <begin position="171"/>
        <end position="195"/>
    </location>
</feature>
<feature type="transmembrane region" description="Helical" evidence="1">
    <location>
        <begin position="201"/>
        <end position="218"/>
    </location>
</feature>
<sequence>MMNYPEIDQVLVSKSLANDPAFDDLIISIEPIPSFNGCPLGLYYPDTATILLPPNGLKSALLHELGHRHGHYYYDDLSERYAEAFRKIYQAKGRTLLYAGNHFENLPKFGTLFEEGESGAVEIALFNPLTYDELHDIKDSLYLYQERPPKVYYRDGGNPFIRFEFTKGVDWLVIIGATMAASVVATIGALSYAIYKVSDELPWVIPVSLLGTGLFFLLRSMVKEAKVRIS</sequence>
<organism evidence="2">
    <name type="scientific">viral metagenome</name>
    <dbReference type="NCBI Taxonomy" id="1070528"/>
    <lineage>
        <taxon>unclassified sequences</taxon>
        <taxon>metagenomes</taxon>
        <taxon>organismal metagenomes</taxon>
    </lineage>
</organism>
<gene>
    <name evidence="2" type="ORF">MM171B00501_0007</name>
</gene>
<dbReference type="AlphaFoldDB" id="A0A6M3MFF6"/>
<accession>A0A6M3MFF6</accession>
<evidence type="ECO:0000256" key="1">
    <source>
        <dbReference type="SAM" id="Phobius"/>
    </source>
</evidence>